<name>A0A1C4V708_9ACTN</name>
<dbReference type="PROSITE" id="PS51898">
    <property type="entry name" value="TYR_RECOMBINASE"/>
    <property type="match status" value="1"/>
</dbReference>
<keyword evidence="4" id="KW-0233">DNA recombination</keyword>
<evidence type="ECO:0000256" key="1">
    <source>
        <dbReference type="ARBA" id="ARBA00008857"/>
    </source>
</evidence>
<evidence type="ECO:0000256" key="4">
    <source>
        <dbReference type="ARBA" id="ARBA00023172"/>
    </source>
</evidence>
<proteinExistence type="inferred from homology"/>
<comment type="similarity">
    <text evidence="1">Belongs to the 'phage' integrase family.</text>
</comment>
<evidence type="ECO:0000256" key="3">
    <source>
        <dbReference type="ARBA" id="ARBA00023125"/>
    </source>
</evidence>
<evidence type="ECO:0000313" key="9">
    <source>
        <dbReference type="Proteomes" id="UP000198797"/>
    </source>
</evidence>
<dbReference type="InterPro" id="IPR010998">
    <property type="entry name" value="Integrase_recombinase_N"/>
</dbReference>
<keyword evidence="3 5" id="KW-0238">DNA-binding</keyword>
<sequence>MAHIEDRWYKTVVVDDRNVQVPKATHGKGMRYRVRYIGPDGRERSESFPDRRKRDASAFLAQVQADILKGTYVDPDAGRVTFRRYADEWLAAASCDESTRERLERQFRLHVHPVFGDRPIAAVQPNTIRAWAKQLQGSGMAARYRRNLFNDVSMILNAAVDDRKVISNPCALKTVRAPRYVPAKVVPWSTERLASFRAVMRERYRIAVDLGAGCGLRQGEIFAVSPDDVDTSRRLLHVVRQIKIVRGTLVFAPPKGGKLREVPLPDAVAARLREPAAQVDPVPVTLPWGTPDGEPRTVTVYLSTANGDPLSRPSFNANVWKPAIRAAGVEDTRQNGMHVLRHTYASVLLDAGENIKAPSLYLGHADPGFTLRVYTHLLPTSEDRTRRAIDTAFGHGPTTPDGLAGCRNGVRTAQAG</sequence>
<dbReference type="GO" id="GO:0006310">
    <property type="term" value="P:DNA recombination"/>
    <property type="evidence" value="ECO:0007669"/>
    <property type="project" value="UniProtKB-KW"/>
</dbReference>
<feature type="domain" description="Core-binding (CB)" evidence="7">
    <location>
        <begin position="80"/>
        <end position="160"/>
    </location>
</feature>
<dbReference type="InterPro" id="IPR011010">
    <property type="entry name" value="DNA_brk_join_enz"/>
</dbReference>
<dbReference type="Pfam" id="PF14659">
    <property type="entry name" value="Phage_int_SAM_3"/>
    <property type="match status" value="1"/>
</dbReference>
<dbReference type="STRING" id="121616.GA0070216_102172"/>
<dbReference type="RefSeq" id="WP_091239440.1">
    <property type="nucleotide sequence ID" value="NZ_FMCU01000002.1"/>
</dbReference>
<evidence type="ECO:0000313" key="8">
    <source>
        <dbReference type="EMBL" id="SCE79742.1"/>
    </source>
</evidence>
<dbReference type="Gene3D" id="1.10.443.10">
    <property type="entry name" value="Intergrase catalytic core"/>
    <property type="match status" value="1"/>
</dbReference>
<dbReference type="GO" id="GO:0015074">
    <property type="term" value="P:DNA integration"/>
    <property type="evidence" value="ECO:0007669"/>
    <property type="project" value="UniProtKB-KW"/>
</dbReference>
<protein>
    <submittedName>
        <fullName evidence="8">Site-specific recombinase XerD</fullName>
    </submittedName>
</protein>
<organism evidence="8 9">
    <name type="scientific">Micromonospora matsumotoense</name>
    <dbReference type="NCBI Taxonomy" id="121616"/>
    <lineage>
        <taxon>Bacteria</taxon>
        <taxon>Bacillati</taxon>
        <taxon>Actinomycetota</taxon>
        <taxon>Actinomycetes</taxon>
        <taxon>Micromonosporales</taxon>
        <taxon>Micromonosporaceae</taxon>
        <taxon>Micromonospora</taxon>
    </lineage>
</organism>
<evidence type="ECO:0000259" key="7">
    <source>
        <dbReference type="PROSITE" id="PS51900"/>
    </source>
</evidence>
<accession>A0A1C4V708</accession>
<evidence type="ECO:0000256" key="5">
    <source>
        <dbReference type="PROSITE-ProRule" id="PRU01248"/>
    </source>
</evidence>
<dbReference type="Pfam" id="PF00589">
    <property type="entry name" value="Phage_integrase"/>
    <property type="match status" value="1"/>
</dbReference>
<reference evidence="9" key="1">
    <citation type="submission" date="2016-06" db="EMBL/GenBank/DDBJ databases">
        <authorList>
            <person name="Varghese N."/>
            <person name="Submissions Spin"/>
        </authorList>
    </citation>
    <scope>NUCLEOTIDE SEQUENCE [LARGE SCALE GENOMIC DNA]</scope>
    <source>
        <strain evidence="9">DSM 44100</strain>
    </source>
</reference>
<keyword evidence="2" id="KW-0229">DNA integration</keyword>
<dbReference type="EMBL" id="FMCU01000002">
    <property type="protein sequence ID" value="SCE79742.1"/>
    <property type="molecule type" value="Genomic_DNA"/>
</dbReference>
<dbReference type="PROSITE" id="PS51900">
    <property type="entry name" value="CB"/>
    <property type="match status" value="1"/>
</dbReference>
<dbReference type="PANTHER" id="PTHR30349">
    <property type="entry name" value="PHAGE INTEGRASE-RELATED"/>
    <property type="match status" value="1"/>
</dbReference>
<dbReference type="InterPro" id="IPR004107">
    <property type="entry name" value="Integrase_SAM-like_N"/>
</dbReference>
<dbReference type="SUPFAM" id="SSF56349">
    <property type="entry name" value="DNA breaking-rejoining enzymes"/>
    <property type="match status" value="1"/>
</dbReference>
<dbReference type="InterPro" id="IPR044068">
    <property type="entry name" value="CB"/>
</dbReference>
<dbReference type="GO" id="GO:0003677">
    <property type="term" value="F:DNA binding"/>
    <property type="evidence" value="ECO:0007669"/>
    <property type="project" value="UniProtKB-UniRule"/>
</dbReference>
<dbReference type="CDD" id="cd01189">
    <property type="entry name" value="INT_ICEBs1_C_like"/>
    <property type="match status" value="1"/>
</dbReference>
<dbReference type="Gene3D" id="1.10.150.130">
    <property type="match status" value="1"/>
</dbReference>
<dbReference type="Proteomes" id="UP000198797">
    <property type="component" value="Unassembled WGS sequence"/>
</dbReference>
<keyword evidence="9" id="KW-1185">Reference proteome</keyword>
<gene>
    <name evidence="8" type="ORF">GA0070216_102172</name>
</gene>
<dbReference type="OrthoDB" id="1822491at2"/>
<feature type="domain" description="Tyr recombinase" evidence="6">
    <location>
        <begin position="183"/>
        <end position="390"/>
    </location>
</feature>
<dbReference type="PANTHER" id="PTHR30349:SF64">
    <property type="entry name" value="PROPHAGE INTEGRASE INTD-RELATED"/>
    <property type="match status" value="1"/>
</dbReference>
<evidence type="ECO:0000259" key="6">
    <source>
        <dbReference type="PROSITE" id="PS51898"/>
    </source>
</evidence>
<dbReference type="InterPro" id="IPR050090">
    <property type="entry name" value="Tyrosine_recombinase_XerCD"/>
</dbReference>
<evidence type="ECO:0000256" key="2">
    <source>
        <dbReference type="ARBA" id="ARBA00022908"/>
    </source>
</evidence>
<dbReference type="AlphaFoldDB" id="A0A1C4V708"/>
<dbReference type="InterPro" id="IPR002104">
    <property type="entry name" value="Integrase_catalytic"/>
</dbReference>
<dbReference type="InterPro" id="IPR013762">
    <property type="entry name" value="Integrase-like_cat_sf"/>
</dbReference>